<sequence length="183" mass="18420">MNGRTAGRAWAPGIAILVLAAGLGGCNTPGLAGKPIVAAPPKPEPTMDQAREIAMSGIASIGDGYRVTLDPDGSGRAWRDGVPGVVPVAWSVLDSSKTTLDRPPAPGQPAAAPAIDPATGQPLPQQGTGKPVICVELPRTLNIATGYYKCAFARDWKTQPRNSPAGAAPAGTPPMSAPAADAG</sequence>
<evidence type="ECO:0000313" key="2">
    <source>
        <dbReference type="EMBL" id="MEW9304073.1"/>
    </source>
</evidence>
<proteinExistence type="predicted"/>
<comment type="caution">
    <text evidence="2">The sequence shown here is derived from an EMBL/GenBank/DDBJ whole genome shotgun (WGS) entry which is preliminary data.</text>
</comment>
<evidence type="ECO:0000256" key="1">
    <source>
        <dbReference type="SAM" id="MobiDB-lite"/>
    </source>
</evidence>
<evidence type="ECO:0000313" key="3">
    <source>
        <dbReference type="Proteomes" id="UP001555786"/>
    </source>
</evidence>
<dbReference type="EMBL" id="JBFNQD010000001">
    <property type="protein sequence ID" value="MEW9304073.1"/>
    <property type="molecule type" value="Genomic_DNA"/>
</dbReference>
<dbReference type="Proteomes" id="UP001555786">
    <property type="component" value="Unassembled WGS sequence"/>
</dbReference>
<dbReference type="PROSITE" id="PS51257">
    <property type="entry name" value="PROKAR_LIPOPROTEIN"/>
    <property type="match status" value="1"/>
</dbReference>
<dbReference type="RefSeq" id="WP_367622592.1">
    <property type="nucleotide sequence ID" value="NZ_JBFNQD010000001.1"/>
</dbReference>
<feature type="compositionally biased region" description="Low complexity" evidence="1">
    <location>
        <begin position="108"/>
        <end position="118"/>
    </location>
</feature>
<name>A0ABV3PFN4_9HYPH</name>
<protein>
    <recommendedName>
        <fullName evidence="4">DUF3455 domain-containing protein</fullName>
    </recommendedName>
</protein>
<keyword evidence="3" id="KW-1185">Reference proteome</keyword>
<evidence type="ECO:0008006" key="4">
    <source>
        <dbReference type="Google" id="ProtNLM"/>
    </source>
</evidence>
<feature type="region of interest" description="Disordered" evidence="1">
    <location>
        <begin position="97"/>
        <end position="126"/>
    </location>
</feature>
<accession>A0ABV3PFN4</accession>
<organism evidence="2 3">
    <name type="scientific">Labrys neptuniae</name>
    <dbReference type="NCBI Taxonomy" id="376174"/>
    <lineage>
        <taxon>Bacteria</taxon>
        <taxon>Pseudomonadati</taxon>
        <taxon>Pseudomonadota</taxon>
        <taxon>Alphaproteobacteria</taxon>
        <taxon>Hyphomicrobiales</taxon>
        <taxon>Xanthobacteraceae</taxon>
        <taxon>Labrys</taxon>
    </lineage>
</organism>
<reference evidence="2 3" key="1">
    <citation type="submission" date="2024-07" db="EMBL/GenBank/DDBJ databases">
        <title>Description of Labrys sedimenti sp. nov., isolated from a diclofenac-degrading enrichment culture.</title>
        <authorList>
            <person name="Tancsics A."/>
            <person name="Csepanyi A."/>
        </authorList>
    </citation>
    <scope>NUCLEOTIDE SEQUENCE [LARGE SCALE GENOMIC DNA]</scope>
    <source>
        <strain evidence="2 3">LMG 23578</strain>
    </source>
</reference>
<feature type="region of interest" description="Disordered" evidence="1">
    <location>
        <begin position="158"/>
        <end position="183"/>
    </location>
</feature>
<gene>
    <name evidence="2" type="ORF">ABXS05_00880</name>
</gene>